<dbReference type="InterPro" id="IPR056632">
    <property type="entry name" value="DUF7730"/>
</dbReference>
<gene>
    <name evidence="3" type="ORF">N7468_002813</name>
</gene>
<proteinExistence type="predicted"/>
<evidence type="ECO:0000259" key="2">
    <source>
        <dbReference type="Pfam" id="PF24864"/>
    </source>
</evidence>
<evidence type="ECO:0000256" key="1">
    <source>
        <dbReference type="SAM" id="MobiDB-lite"/>
    </source>
</evidence>
<dbReference type="RefSeq" id="XP_058335251.1">
    <property type="nucleotide sequence ID" value="XM_058472110.1"/>
</dbReference>
<dbReference type="Pfam" id="PF24864">
    <property type="entry name" value="DUF7730"/>
    <property type="match status" value="1"/>
</dbReference>
<sequence length="342" mass="38728">MLYRCFESSEEVLKTLTQPEEPNALDRRNAAKGATASRPRALSRVHESEPEKQVGWKKILGKPKAQHYLEQDQSPLARLPVEVRSRIWAYYFGREQFHIVRVERRSLVKTTSKLVGIRCSQSRETKGESSCNHACESIAETVDLVPLLRTCRMIYSEAVNIMYQRHVFIFDNVDRILDFASAIIPRRLAQIRAVHFTYVFPFNPKGYLGDLEADWRRYCSACNALADMASLEELIIHIHPQNGLRAYVTPYLVQPLRKIVRPSNFIVHVFAKGHLNQSESVDRAKNGMSSYSGYSGFSGSSNSSGSSVTLIDPTGSSPPFKLVLRRDKDSCGPRRLIGSKVH</sequence>
<reference evidence="3" key="1">
    <citation type="submission" date="2022-11" db="EMBL/GenBank/DDBJ databases">
        <authorList>
            <person name="Petersen C."/>
        </authorList>
    </citation>
    <scope>NUCLEOTIDE SEQUENCE</scope>
    <source>
        <strain evidence="3">IBT 19713</strain>
    </source>
</reference>
<comment type="caution">
    <text evidence="3">The sequence shown here is derived from an EMBL/GenBank/DDBJ whole genome shotgun (WGS) entry which is preliminary data.</text>
</comment>
<dbReference type="AlphaFoldDB" id="A0A9W9PJB5"/>
<evidence type="ECO:0000313" key="3">
    <source>
        <dbReference type="EMBL" id="KAJ5247830.1"/>
    </source>
</evidence>
<accession>A0A9W9PJB5</accession>
<dbReference type="Proteomes" id="UP001150941">
    <property type="component" value="Unassembled WGS sequence"/>
</dbReference>
<name>A0A9W9PJB5_9EURO</name>
<organism evidence="3 4">
    <name type="scientific">Penicillium chermesinum</name>
    <dbReference type="NCBI Taxonomy" id="63820"/>
    <lineage>
        <taxon>Eukaryota</taxon>
        <taxon>Fungi</taxon>
        <taxon>Dikarya</taxon>
        <taxon>Ascomycota</taxon>
        <taxon>Pezizomycotina</taxon>
        <taxon>Eurotiomycetes</taxon>
        <taxon>Eurotiomycetidae</taxon>
        <taxon>Eurotiales</taxon>
        <taxon>Aspergillaceae</taxon>
        <taxon>Penicillium</taxon>
    </lineage>
</organism>
<dbReference type="OrthoDB" id="4757095at2759"/>
<reference evidence="3" key="2">
    <citation type="journal article" date="2023" name="IMA Fungus">
        <title>Comparative genomic study of the Penicillium genus elucidates a diverse pangenome and 15 lateral gene transfer events.</title>
        <authorList>
            <person name="Petersen C."/>
            <person name="Sorensen T."/>
            <person name="Nielsen M.R."/>
            <person name="Sondergaard T.E."/>
            <person name="Sorensen J.L."/>
            <person name="Fitzpatrick D.A."/>
            <person name="Frisvad J.C."/>
            <person name="Nielsen K.L."/>
        </authorList>
    </citation>
    <scope>NUCLEOTIDE SEQUENCE</scope>
    <source>
        <strain evidence="3">IBT 19713</strain>
    </source>
</reference>
<evidence type="ECO:0000313" key="4">
    <source>
        <dbReference type="Proteomes" id="UP001150941"/>
    </source>
</evidence>
<feature type="domain" description="DUF7730" evidence="2">
    <location>
        <begin position="70"/>
        <end position="268"/>
    </location>
</feature>
<dbReference type="GeneID" id="83199413"/>
<keyword evidence="4" id="KW-1185">Reference proteome</keyword>
<feature type="region of interest" description="Disordered" evidence="1">
    <location>
        <begin position="16"/>
        <end position="50"/>
    </location>
</feature>
<protein>
    <recommendedName>
        <fullName evidence="2">DUF7730 domain-containing protein</fullName>
    </recommendedName>
</protein>
<dbReference type="EMBL" id="JAPQKS010000002">
    <property type="protein sequence ID" value="KAJ5247830.1"/>
    <property type="molecule type" value="Genomic_DNA"/>
</dbReference>
<dbReference type="PANTHER" id="PTHR38790">
    <property type="entry name" value="2EXR DOMAIN-CONTAINING PROTEIN-RELATED"/>
    <property type="match status" value="1"/>
</dbReference>